<reference evidence="14" key="1">
    <citation type="journal article" date="2019" name="Int. J. Syst. Evol. Microbiol.">
        <title>The Global Catalogue of Microorganisms (GCM) 10K type strain sequencing project: providing services to taxonomists for standard genome sequencing and annotation.</title>
        <authorList>
            <consortium name="The Broad Institute Genomics Platform"/>
            <consortium name="The Broad Institute Genome Sequencing Center for Infectious Disease"/>
            <person name="Wu L."/>
            <person name="Ma J."/>
        </authorList>
    </citation>
    <scope>NUCLEOTIDE SEQUENCE [LARGE SCALE GENOMIC DNA]</scope>
    <source>
        <strain evidence="14">KCTC 42082</strain>
    </source>
</reference>
<evidence type="ECO:0000256" key="8">
    <source>
        <dbReference type="ARBA" id="ARBA00022840"/>
    </source>
</evidence>
<protein>
    <recommendedName>
        <fullName evidence="11">Hydroxyethylthiazole kinase</fullName>
        <ecNumber evidence="11">2.7.1.50</ecNumber>
    </recommendedName>
    <alternativeName>
        <fullName evidence="11">4-methyl-5-beta-hydroxyethylthiazole kinase</fullName>
        <shortName evidence="11">TH kinase</shortName>
        <shortName evidence="11">Thz kinase</shortName>
    </alternativeName>
</protein>
<dbReference type="Gene3D" id="3.40.1190.20">
    <property type="match status" value="1"/>
</dbReference>
<dbReference type="Pfam" id="PF02110">
    <property type="entry name" value="HK"/>
    <property type="match status" value="1"/>
</dbReference>
<dbReference type="PRINTS" id="PR01099">
    <property type="entry name" value="HYETHTZKNASE"/>
</dbReference>
<evidence type="ECO:0000256" key="2">
    <source>
        <dbReference type="ARBA" id="ARBA00001946"/>
    </source>
</evidence>
<keyword evidence="4 11" id="KW-0808">Transferase</keyword>
<organism evidence="13 14">
    <name type="scientific">Kushneria pakistanensis</name>
    <dbReference type="NCBI Taxonomy" id="1508770"/>
    <lineage>
        <taxon>Bacteria</taxon>
        <taxon>Pseudomonadati</taxon>
        <taxon>Pseudomonadota</taxon>
        <taxon>Gammaproteobacteria</taxon>
        <taxon>Oceanospirillales</taxon>
        <taxon>Halomonadaceae</taxon>
        <taxon>Kushneria</taxon>
    </lineage>
</organism>
<evidence type="ECO:0000256" key="11">
    <source>
        <dbReference type="HAMAP-Rule" id="MF_00228"/>
    </source>
</evidence>
<dbReference type="EC" id="2.7.1.50" evidence="11"/>
<dbReference type="HAMAP" id="MF_00228">
    <property type="entry name" value="Thz_kinase"/>
    <property type="match status" value="1"/>
</dbReference>
<keyword evidence="5 11" id="KW-0479">Metal-binding</keyword>
<dbReference type="InterPro" id="IPR029056">
    <property type="entry name" value="Ribokinase-like"/>
</dbReference>
<keyword evidence="8 11" id="KW-0067">ATP-binding</keyword>
<feature type="binding site" evidence="11">
    <location>
        <position position="151"/>
    </location>
    <ligand>
        <name>ATP</name>
        <dbReference type="ChEBI" id="CHEBI:30616"/>
    </ligand>
</feature>
<evidence type="ECO:0000256" key="10">
    <source>
        <dbReference type="ARBA" id="ARBA00022977"/>
    </source>
</evidence>
<proteinExistence type="inferred from homology"/>
<comment type="caution">
    <text evidence="13">The sequence shown here is derived from an EMBL/GenBank/DDBJ whole genome shotgun (WGS) entry which is preliminary data.</text>
</comment>
<feature type="binding site" evidence="11">
    <location>
        <position position="231"/>
    </location>
    <ligand>
        <name>substrate</name>
    </ligand>
</feature>
<comment type="catalytic activity">
    <reaction evidence="1 11">
        <text>5-(2-hydroxyethyl)-4-methylthiazole + ATP = 4-methyl-5-(2-phosphooxyethyl)-thiazole + ADP + H(+)</text>
        <dbReference type="Rhea" id="RHEA:24212"/>
        <dbReference type="ChEBI" id="CHEBI:15378"/>
        <dbReference type="ChEBI" id="CHEBI:17957"/>
        <dbReference type="ChEBI" id="CHEBI:30616"/>
        <dbReference type="ChEBI" id="CHEBI:58296"/>
        <dbReference type="ChEBI" id="CHEBI:456216"/>
        <dbReference type="EC" id="2.7.1.50"/>
    </reaction>
</comment>
<dbReference type="PIRSF" id="PIRSF000513">
    <property type="entry name" value="Thz_kinase"/>
    <property type="match status" value="1"/>
</dbReference>
<keyword evidence="7 11" id="KW-0418">Kinase</keyword>
<dbReference type="GO" id="GO:0016301">
    <property type="term" value="F:kinase activity"/>
    <property type="evidence" value="ECO:0007669"/>
    <property type="project" value="UniProtKB-KW"/>
</dbReference>
<evidence type="ECO:0000313" key="14">
    <source>
        <dbReference type="Proteomes" id="UP000604243"/>
    </source>
</evidence>
<dbReference type="EMBL" id="BMZM01000002">
    <property type="protein sequence ID" value="GHC23427.1"/>
    <property type="molecule type" value="Genomic_DNA"/>
</dbReference>
<gene>
    <name evidence="11 13" type="primary">thiM</name>
    <name evidence="13" type="ORF">GCM10010082_14620</name>
</gene>
<comment type="similarity">
    <text evidence="11">Belongs to the Thz kinase family.</text>
</comment>
<feature type="binding site" evidence="11">
    <location>
        <position position="196"/>
    </location>
    <ligand>
        <name>ATP</name>
        <dbReference type="ChEBI" id="CHEBI:30616"/>
    </ligand>
</feature>
<dbReference type="InterPro" id="IPR000417">
    <property type="entry name" value="Hyethyz_kinase"/>
</dbReference>
<dbReference type="Proteomes" id="UP000604243">
    <property type="component" value="Unassembled WGS sequence"/>
</dbReference>
<evidence type="ECO:0000256" key="6">
    <source>
        <dbReference type="ARBA" id="ARBA00022741"/>
    </source>
</evidence>
<accession>A0ABQ3FGT2</accession>
<evidence type="ECO:0000313" key="13">
    <source>
        <dbReference type="EMBL" id="GHC23427.1"/>
    </source>
</evidence>
<comment type="cofactor">
    <cofactor evidence="2 11">
        <name>Mg(2+)</name>
        <dbReference type="ChEBI" id="CHEBI:18420"/>
    </cofactor>
</comment>
<evidence type="ECO:0000256" key="9">
    <source>
        <dbReference type="ARBA" id="ARBA00022842"/>
    </source>
</evidence>
<dbReference type="NCBIfam" id="NF006830">
    <property type="entry name" value="PRK09355.1"/>
    <property type="match status" value="1"/>
</dbReference>
<comment type="function">
    <text evidence="11">Catalyzes the phosphorylation of the hydroxyl group of 4-methyl-5-beta-hydroxyethylthiazole (THZ).</text>
</comment>
<feature type="binding site" evidence="11">
    <location>
        <position position="76"/>
    </location>
    <ligand>
        <name>substrate</name>
    </ligand>
</feature>
<comment type="pathway">
    <text evidence="3 11">Cofactor biosynthesis; thiamine diphosphate biosynthesis; 4-methyl-5-(2-phosphoethyl)-thiazole from 5-(2-hydroxyethyl)-4-methylthiazole: step 1/1.</text>
</comment>
<keyword evidence="6 11" id="KW-0547">Nucleotide-binding</keyword>
<evidence type="ECO:0000256" key="5">
    <source>
        <dbReference type="ARBA" id="ARBA00022723"/>
    </source>
</evidence>
<name>A0ABQ3FGT2_9GAMM</name>
<evidence type="ECO:0000256" key="12">
    <source>
        <dbReference type="SAM" id="MobiDB-lite"/>
    </source>
</evidence>
<keyword evidence="14" id="KW-1185">Reference proteome</keyword>
<dbReference type="SUPFAM" id="SSF53613">
    <property type="entry name" value="Ribokinase-like"/>
    <property type="match status" value="1"/>
</dbReference>
<dbReference type="CDD" id="cd01170">
    <property type="entry name" value="THZ_kinase"/>
    <property type="match status" value="1"/>
</dbReference>
<evidence type="ECO:0000256" key="3">
    <source>
        <dbReference type="ARBA" id="ARBA00004868"/>
    </source>
</evidence>
<evidence type="ECO:0000256" key="1">
    <source>
        <dbReference type="ARBA" id="ARBA00001771"/>
    </source>
</evidence>
<evidence type="ECO:0000256" key="4">
    <source>
        <dbReference type="ARBA" id="ARBA00022679"/>
    </source>
</evidence>
<keyword evidence="10 11" id="KW-0784">Thiamine biosynthesis</keyword>
<sequence length="307" mass="31711">MSNVYPDASDNPVFSANKREAPMGMSERGSEPTINMVIAAHQALKAQKPLVQCLTNNVTVNLVANALLAAGATPAMIDNPEEAGRFAGQADAVLINLGTPQSDQVKAMHKAAGGAHQAGTPWVLDPIGAGSMKWRHGLALELLEHSPTVVRGNASEIMGLAGQEGAGRGVDSGMSPQTAINAARELLKHACAVSASGPVDTLVGPLLDRHHNGPALVEVSGGSEWQPRVSGTGCALGAIVAAYCAVVRDPLSAAAAAHVHVAVAAELAEEHIQGPGSFAVAWLDALDQVDETLLRQRGRLAVRWLDA</sequence>
<keyword evidence="9 11" id="KW-0460">Magnesium</keyword>
<evidence type="ECO:0000256" key="7">
    <source>
        <dbReference type="ARBA" id="ARBA00022777"/>
    </source>
</evidence>
<feature type="region of interest" description="Disordered" evidence="12">
    <location>
        <begin position="1"/>
        <end position="28"/>
    </location>
</feature>